<accession>A0A246J8R0</accession>
<organism evidence="2 3">
    <name type="scientific">Roseateles aquatilis</name>
    <dbReference type="NCBI Taxonomy" id="431061"/>
    <lineage>
        <taxon>Bacteria</taxon>
        <taxon>Pseudomonadati</taxon>
        <taxon>Pseudomonadota</taxon>
        <taxon>Betaproteobacteria</taxon>
        <taxon>Burkholderiales</taxon>
        <taxon>Sphaerotilaceae</taxon>
        <taxon>Roseateles</taxon>
    </lineage>
</organism>
<feature type="region of interest" description="Disordered" evidence="1">
    <location>
        <begin position="153"/>
        <end position="182"/>
    </location>
</feature>
<evidence type="ECO:0000256" key="1">
    <source>
        <dbReference type="SAM" id="MobiDB-lite"/>
    </source>
</evidence>
<feature type="compositionally biased region" description="Low complexity" evidence="1">
    <location>
        <begin position="95"/>
        <end position="106"/>
    </location>
</feature>
<dbReference type="RefSeq" id="WP_088385809.1">
    <property type="nucleotide sequence ID" value="NZ_NIOF01000006.1"/>
</dbReference>
<evidence type="ECO:0000313" key="3">
    <source>
        <dbReference type="Proteomes" id="UP000197468"/>
    </source>
</evidence>
<comment type="caution">
    <text evidence="2">The sequence shown here is derived from an EMBL/GenBank/DDBJ whole genome shotgun (WGS) entry which is preliminary data.</text>
</comment>
<feature type="region of interest" description="Disordered" evidence="1">
    <location>
        <begin position="16"/>
        <end position="115"/>
    </location>
</feature>
<dbReference type="AlphaFoldDB" id="A0A246J8R0"/>
<evidence type="ECO:0000313" key="2">
    <source>
        <dbReference type="EMBL" id="OWQ88922.1"/>
    </source>
</evidence>
<protein>
    <submittedName>
        <fullName evidence="2">Uncharacterized protein</fullName>
    </submittedName>
</protein>
<reference evidence="2 3" key="1">
    <citation type="journal article" date="2008" name="Int. J. Syst. Evol. Microbiol.">
        <title>Description of Roseateles aquatilis sp. nov. and Roseateles terrae sp. nov., in the class Betaproteobacteria, and emended description of the genus Roseateles.</title>
        <authorList>
            <person name="Gomila M."/>
            <person name="Bowien B."/>
            <person name="Falsen E."/>
            <person name="Moore E.R."/>
            <person name="Lalucat J."/>
        </authorList>
    </citation>
    <scope>NUCLEOTIDE SEQUENCE [LARGE SCALE GENOMIC DNA]</scope>
    <source>
        <strain evidence="2 3">CCUG 48205</strain>
    </source>
</reference>
<dbReference type="EMBL" id="NIOF01000006">
    <property type="protein sequence ID" value="OWQ88922.1"/>
    <property type="molecule type" value="Genomic_DNA"/>
</dbReference>
<feature type="region of interest" description="Disordered" evidence="1">
    <location>
        <begin position="123"/>
        <end position="142"/>
    </location>
</feature>
<sequence>MGRLLDRIKQQLHNLARRAHAQEPEPAAAAPGKTEGARAPGLRSELDPAGPSELERQLLLRQQRTAPPGPERQRRAQLSKPKRAGLVPGHSVLWGGPAATAAGTLGQDEWPNTTPSALLQGARLAGGDASGDPGRPMPIPSRPWLEGASLLSGQAPELPEGTSLFGPAPNFGDPADPPPRLF</sequence>
<feature type="compositionally biased region" description="Low complexity" evidence="1">
    <location>
        <begin position="24"/>
        <end position="39"/>
    </location>
</feature>
<dbReference type="Proteomes" id="UP000197468">
    <property type="component" value="Unassembled WGS sequence"/>
</dbReference>
<proteinExistence type="predicted"/>
<gene>
    <name evidence="2" type="ORF">CDN99_15750</name>
</gene>
<name>A0A246J8R0_9BURK</name>
<keyword evidence="3" id="KW-1185">Reference proteome</keyword>